<keyword evidence="2" id="KW-0732">Signal</keyword>
<reference evidence="3" key="1">
    <citation type="submission" date="2020-06" db="EMBL/GenBank/DDBJ databases">
        <authorList>
            <consortium name="Plant Systems Biology data submission"/>
        </authorList>
    </citation>
    <scope>NUCLEOTIDE SEQUENCE</scope>
    <source>
        <strain evidence="3">D6</strain>
    </source>
</reference>
<feature type="chain" id="PRO_5040174550" evidence="2">
    <location>
        <begin position="20"/>
        <end position="265"/>
    </location>
</feature>
<evidence type="ECO:0000313" key="3">
    <source>
        <dbReference type="EMBL" id="CAB9528592.1"/>
    </source>
</evidence>
<proteinExistence type="predicted"/>
<organism evidence="3 4">
    <name type="scientific">Seminavis robusta</name>
    <dbReference type="NCBI Taxonomy" id="568900"/>
    <lineage>
        <taxon>Eukaryota</taxon>
        <taxon>Sar</taxon>
        <taxon>Stramenopiles</taxon>
        <taxon>Ochrophyta</taxon>
        <taxon>Bacillariophyta</taxon>
        <taxon>Bacillariophyceae</taxon>
        <taxon>Bacillariophycidae</taxon>
        <taxon>Naviculales</taxon>
        <taxon>Naviculaceae</taxon>
        <taxon>Seminavis</taxon>
    </lineage>
</organism>
<dbReference type="Proteomes" id="UP001153069">
    <property type="component" value="Unassembled WGS sequence"/>
</dbReference>
<dbReference type="OrthoDB" id="10263630at2759"/>
<evidence type="ECO:0000256" key="2">
    <source>
        <dbReference type="SAM" id="SignalP"/>
    </source>
</evidence>
<keyword evidence="4" id="KW-1185">Reference proteome</keyword>
<dbReference type="AlphaFoldDB" id="A0A9N8EUT8"/>
<dbReference type="EMBL" id="CAICTM010002266">
    <property type="protein sequence ID" value="CAB9528592.1"/>
    <property type="molecule type" value="Genomic_DNA"/>
</dbReference>
<gene>
    <name evidence="3" type="ORF">SEMRO_2268_G321320.1</name>
</gene>
<name>A0A9N8EUT8_9STRA</name>
<evidence type="ECO:0000313" key="4">
    <source>
        <dbReference type="Proteomes" id="UP001153069"/>
    </source>
</evidence>
<feature type="signal peptide" evidence="2">
    <location>
        <begin position="1"/>
        <end position="19"/>
    </location>
</feature>
<feature type="region of interest" description="Disordered" evidence="1">
    <location>
        <begin position="29"/>
        <end position="49"/>
    </location>
</feature>
<evidence type="ECO:0000256" key="1">
    <source>
        <dbReference type="SAM" id="MobiDB-lite"/>
    </source>
</evidence>
<protein>
    <submittedName>
        <fullName evidence="3">Uncharacterized protein</fullName>
    </submittedName>
</protein>
<accession>A0A9N8EUT8</accession>
<comment type="caution">
    <text evidence="3">The sequence shown here is derived from an EMBL/GenBank/DDBJ whole genome shotgun (WGS) entry which is preliminary data.</text>
</comment>
<sequence>MVVFRHVVLFAGLLCGAQAFVVEKPTRAPFTPRNAAEDPQLSERDAIESSQRRDAFKSFALALSGGILVSTLPSEPAFASGGATAGKYTTIPIAKRRYYGRVQQGVHDFLAMGSEMVKADTTGENVQFFFDVNGVVIVAKKRQDISGQCTKKDGKCQGKEIRDSRWNDMKTSMYLLGNAFRTDQQKPPDKLPTVKAAKAFFKKIDALEERAKSKPKDSDAKAQELYASSLEILDEYLDLVELPPTQSGWYDQNFDTLVGEAARIT</sequence>